<dbReference type="EMBL" id="KQ414759">
    <property type="protein sequence ID" value="KOC61445.1"/>
    <property type="molecule type" value="Genomic_DNA"/>
</dbReference>
<dbReference type="Gene3D" id="3.30.420.10">
    <property type="entry name" value="Ribonuclease H-like superfamily/Ribonuclease H"/>
    <property type="match status" value="1"/>
</dbReference>
<evidence type="ECO:0000313" key="1">
    <source>
        <dbReference type="EMBL" id="KOC61445.1"/>
    </source>
</evidence>
<sequence length="100" mass="11729">HSPSSPDLTPSNLSLLKNQKNSLRGERFPSQNKLKIPANEYFEDLPKECFSRRMLQLENCRSKCTSTKEYNFSMFLALLFLTKQISIKIHSSYFHHSTFR</sequence>
<name>A0A0L7QS27_9HYME</name>
<keyword evidence="2" id="KW-1185">Reference proteome</keyword>
<feature type="non-terminal residue" evidence="1">
    <location>
        <position position="1"/>
    </location>
</feature>
<accession>A0A0L7QS27</accession>
<dbReference type="AlphaFoldDB" id="A0A0L7QS27"/>
<dbReference type="InterPro" id="IPR036397">
    <property type="entry name" value="RNaseH_sf"/>
</dbReference>
<proteinExistence type="predicted"/>
<dbReference type="GO" id="GO:0003676">
    <property type="term" value="F:nucleic acid binding"/>
    <property type="evidence" value="ECO:0007669"/>
    <property type="project" value="InterPro"/>
</dbReference>
<gene>
    <name evidence="1" type="ORF">WH47_06853</name>
</gene>
<organism evidence="1 2">
    <name type="scientific">Habropoda laboriosa</name>
    <dbReference type="NCBI Taxonomy" id="597456"/>
    <lineage>
        <taxon>Eukaryota</taxon>
        <taxon>Metazoa</taxon>
        <taxon>Ecdysozoa</taxon>
        <taxon>Arthropoda</taxon>
        <taxon>Hexapoda</taxon>
        <taxon>Insecta</taxon>
        <taxon>Pterygota</taxon>
        <taxon>Neoptera</taxon>
        <taxon>Endopterygota</taxon>
        <taxon>Hymenoptera</taxon>
        <taxon>Apocrita</taxon>
        <taxon>Aculeata</taxon>
        <taxon>Apoidea</taxon>
        <taxon>Anthophila</taxon>
        <taxon>Apidae</taxon>
        <taxon>Habropoda</taxon>
    </lineage>
</organism>
<evidence type="ECO:0000313" key="2">
    <source>
        <dbReference type="Proteomes" id="UP000053825"/>
    </source>
</evidence>
<dbReference type="Proteomes" id="UP000053825">
    <property type="component" value="Unassembled WGS sequence"/>
</dbReference>
<reference evidence="1 2" key="1">
    <citation type="submission" date="2015-07" db="EMBL/GenBank/DDBJ databases">
        <title>The genome of Habropoda laboriosa.</title>
        <authorList>
            <person name="Pan H."/>
            <person name="Kapheim K."/>
        </authorList>
    </citation>
    <scope>NUCLEOTIDE SEQUENCE [LARGE SCALE GENOMIC DNA]</scope>
    <source>
        <strain evidence="1">0110345459</strain>
    </source>
</reference>
<protein>
    <submittedName>
        <fullName evidence="1">Uncharacterized protein</fullName>
    </submittedName>
</protein>